<keyword evidence="2" id="KW-1185">Reference proteome</keyword>
<dbReference type="Gene3D" id="3.40.50.720">
    <property type="entry name" value="NAD(P)-binding Rossmann-like Domain"/>
    <property type="match status" value="1"/>
</dbReference>
<dbReference type="KEGG" id="aup:AsAng_0004650"/>
<dbReference type="PANTHER" id="PTHR14097:SF7">
    <property type="entry name" value="OXIDOREDUCTASE HTATIP2"/>
    <property type="match status" value="1"/>
</dbReference>
<dbReference type="EMBL" id="AP026867">
    <property type="protein sequence ID" value="BDS09760.1"/>
    <property type="molecule type" value="Genomic_DNA"/>
</dbReference>
<dbReference type="InterPro" id="IPR036291">
    <property type="entry name" value="NAD(P)-bd_dom_sf"/>
</dbReference>
<dbReference type="CDD" id="cd05250">
    <property type="entry name" value="CC3_like_SDR_a"/>
    <property type="match status" value="1"/>
</dbReference>
<gene>
    <name evidence="1" type="ORF">AsAng_0004650</name>
</gene>
<evidence type="ECO:0000313" key="1">
    <source>
        <dbReference type="EMBL" id="BDS09760.1"/>
    </source>
</evidence>
<organism evidence="1 2">
    <name type="scientific">Aureispira anguillae</name>
    <dbReference type="NCBI Taxonomy" id="2864201"/>
    <lineage>
        <taxon>Bacteria</taxon>
        <taxon>Pseudomonadati</taxon>
        <taxon>Bacteroidota</taxon>
        <taxon>Saprospiria</taxon>
        <taxon>Saprospirales</taxon>
        <taxon>Saprospiraceae</taxon>
        <taxon>Aureispira</taxon>
    </lineage>
</organism>
<dbReference type="AlphaFoldDB" id="A0A916DPX0"/>
<sequence>MSKKTAIIIGASGLVGQELTQQLTVDDRYEKIIALVRKPLDIDHDKIEEVKYDFDWPNADLVMGDELFCCLGTTIKAAGSQAAFRKVDYDYVLETAKIALANGTKKMTMISSIGADKNSKVFYSRVKGEIEAALHELDFEACHILRPSLLMGSRNELRMGELVGKFAMTAFSFAIPNKYKGIESKQVAKAMIVAINSEKKGVQILESDDLLAV</sequence>
<dbReference type="Proteomes" id="UP001060919">
    <property type="component" value="Chromosome"/>
</dbReference>
<proteinExistence type="predicted"/>
<protein>
    <submittedName>
        <fullName evidence="1">Oxidoreductase</fullName>
    </submittedName>
</protein>
<name>A0A916DPX0_9BACT</name>
<accession>A0A916DPX0</accession>
<dbReference type="SUPFAM" id="SSF51735">
    <property type="entry name" value="NAD(P)-binding Rossmann-fold domains"/>
    <property type="match status" value="1"/>
</dbReference>
<dbReference type="PANTHER" id="PTHR14097">
    <property type="entry name" value="OXIDOREDUCTASE HTATIP2"/>
    <property type="match status" value="1"/>
</dbReference>
<evidence type="ECO:0000313" key="2">
    <source>
        <dbReference type="Proteomes" id="UP001060919"/>
    </source>
</evidence>
<reference evidence="1" key="1">
    <citation type="submission" date="2022-09" db="EMBL/GenBank/DDBJ databases">
        <title>Aureispira anguillicida sp. nov., isolated from Leptocephalus of Japanese eel Anguilla japonica.</title>
        <authorList>
            <person name="Yuasa K."/>
            <person name="Mekata T."/>
            <person name="Ikunari K."/>
        </authorList>
    </citation>
    <scope>NUCLEOTIDE SEQUENCE</scope>
    <source>
        <strain evidence="1">EL160426</strain>
    </source>
</reference>
<dbReference type="RefSeq" id="WP_264791124.1">
    <property type="nucleotide sequence ID" value="NZ_AP026867.1"/>
</dbReference>